<gene>
    <name evidence="6" type="ORF">I8J30_24420</name>
</gene>
<keyword evidence="2" id="KW-0238">DNA-binding</keyword>
<dbReference type="EMBL" id="JAGKSP010000013">
    <property type="protein sequence ID" value="MBP3965870.1"/>
    <property type="molecule type" value="Genomic_DNA"/>
</dbReference>
<dbReference type="RefSeq" id="WP_210662609.1">
    <property type="nucleotide sequence ID" value="NZ_JAGKSP010000013.1"/>
</dbReference>
<dbReference type="PANTHER" id="PTHR43280:SF2">
    <property type="entry name" value="HTH-TYPE TRANSCRIPTIONAL REGULATOR EXSA"/>
    <property type="match status" value="1"/>
</dbReference>
<dbReference type="PROSITE" id="PS01124">
    <property type="entry name" value="HTH_ARAC_FAMILY_2"/>
    <property type="match status" value="1"/>
</dbReference>
<evidence type="ECO:0000313" key="7">
    <source>
        <dbReference type="Proteomes" id="UP000673394"/>
    </source>
</evidence>
<reference evidence="6 7" key="1">
    <citation type="submission" date="2021-04" db="EMBL/GenBank/DDBJ databases">
        <title>Paenibacillus sp. DLE-14 whole genome sequence.</title>
        <authorList>
            <person name="Ham Y.J."/>
        </authorList>
    </citation>
    <scope>NUCLEOTIDE SEQUENCE [LARGE SCALE GENOMIC DNA]</scope>
    <source>
        <strain evidence="6 7">DLE-14</strain>
    </source>
</reference>
<keyword evidence="4" id="KW-1133">Transmembrane helix</keyword>
<comment type="caution">
    <text evidence="6">The sequence shown here is derived from an EMBL/GenBank/DDBJ whole genome shotgun (WGS) entry which is preliminary data.</text>
</comment>
<keyword evidence="4" id="KW-0472">Membrane</keyword>
<dbReference type="SMART" id="SM00342">
    <property type="entry name" value="HTH_ARAC"/>
    <property type="match status" value="1"/>
</dbReference>
<dbReference type="Gene3D" id="3.30.450.20">
    <property type="entry name" value="PAS domain"/>
    <property type="match status" value="1"/>
</dbReference>
<dbReference type="Pfam" id="PF12833">
    <property type="entry name" value="HTH_18"/>
    <property type="match status" value="1"/>
</dbReference>
<evidence type="ECO:0000256" key="2">
    <source>
        <dbReference type="ARBA" id="ARBA00023125"/>
    </source>
</evidence>
<dbReference type="Proteomes" id="UP000673394">
    <property type="component" value="Unassembled WGS sequence"/>
</dbReference>
<sequence length="779" mass="89444">MKTFSLFSERIYLRRILLSVTLLSVLFVVVSSGAVYYNSQKTMLSVQNEANLKVLNQIQYNVDYMKLVMKQIASNAFFDSETVYLANTNSINWLELSEKLRKLNQILTSSPVLESLTVYNPNLDCYFSTNYTNNCKNDGSGGVISAYLAGHAFLPPKSKMIPIKSGDESNGRIERFLYFLYETLPGHNKPSILILSIKPEWLTDNLNNIHQVDSNYTSNLIVFDEKGIIEQSSKRLSADSSKLLKNIERFGKDKELKNDYFIENIGDKKSIVTFVNSQSNDWYIASVQDYDTVYRGTTKLKFIFFAFLLFFIGLSIFVSVWVARRLYKPVESMLKDLSGNDPAQIQSKDEFAIIRHRYSATLHSLKQLRSAQESQEHNMKAFYLRKWLLDSVGMKHEELACLFKSSSLESDERYAVAVLKIDDLRIFKSNAEQSLLLFAACNIAQEIAGDFFATAVAEMRGEQIVIVVRVNGDDWYENLQQRLREIQGVMMRYYRLSLTAGLDREAVMPDKVTASYTLAQDYANYRFVYGKGTLITHGMIADRLETVHLEPLTELEKKLADSLKVNDTNGIEHYLTEIECEILRMPYHHIVHAILHVVSVVVNTIHEINTNSVTQISLDAKRFYDVVLEQETLMETIRVLSSLLNETSAMRQQDKQSQTNALLADTIIEIVFNQLADQNLSITYVADILRLSVAQTNKIFKEKTGLAFHEYVHEMRLEKAKKLLEIDDRSVNEIMLTVGFGNQSYFFRLFKRKYGVTPREYRIKTLLGDRPNQDQDSSR</sequence>
<dbReference type="Gene3D" id="1.10.10.60">
    <property type="entry name" value="Homeodomain-like"/>
    <property type="match status" value="2"/>
</dbReference>
<dbReference type="InterPro" id="IPR018060">
    <property type="entry name" value="HTH_AraC"/>
</dbReference>
<dbReference type="PRINTS" id="PR00032">
    <property type="entry name" value="HTHARAC"/>
</dbReference>
<accession>A0ABS5CJ20</accession>
<keyword evidence="7" id="KW-1185">Reference proteome</keyword>
<evidence type="ECO:0000256" key="4">
    <source>
        <dbReference type="SAM" id="Phobius"/>
    </source>
</evidence>
<feature type="domain" description="HTH araC/xylS-type" evidence="5">
    <location>
        <begin position="665"/>
        <end position="764"/>
    </location>
</feature>
<dbReference type="InterPro" id="IPR009057">
    <property type="entry name" value="Homeodomain-like_sf"/>
</dbReference>
<organism evidence="6 7">
    <name type="scientific">Paenibacillus lignilyticus</name>
    <dbReference type="NCBI Taxonomy" id="1172615"/>
    <lineage>
        <taxon>Bacteria</taxon>
        <taxon>Bacillati</taxon>
        <taxon>Bacillota</taxon>
        <taxon>Bacilli</taxon>
        <taxon>Bacillales</taxon>
        <taxon>Paenibacillaceae</taxon>
        <taxon>Paenibacillus</taxon>
    </lineage>
</organism>
<keyword evidence="3" id="KW-0804">Transcription</keyword>
<keyword evidence="4" id="KW-0812">Transmembrane</keyword>
<evidence type="ECO:0000256" key="3">
    <source>
        <dbReference type="ARBA" id="ARBA00023163"/>
    </source>
</evidence>
<dbReference type="PANTHER" id="PTHR43280">
    <property type="entry name" value="ARAC-FAMILY TRANSCRIPTIONAL REGULATOR"/>
    <property type="match status" value="1"/>
</dbReference>
<protein>
    <submittedName>
        <fullName evidence="6">Helix-turn-helix domain-containing protein</fullName>
    </submittedName>
</protein>
<evidence type="ECO:0000313" key="6">
    <source>
        <dbReference type="EMBL" id="MBP3965870.1"/>
    </source>
</evidence>
<proteinExistence type="predicted"/>
<dbReference type="InterPro" id="IPR020449">
    <property type="entry name" value="Tscrpt_reg_AraC-type_HTH"/>
</dbReference>
<keyword evidence="1" id="KW-0805">Transcription regulation</keyword>
<evidence type="ECO:0000259" key="5">
    <source>
        <dbReference type="PROSITE" id="PS01124"/>
    </source>
</evidence>
<feature type="transmembrane region" description="Helical" evidence="4">
    <location>
        <begin position="302"/>
        <end position="323"/>
    </location>
</feature>
<name>A0ABS5CJ20_9BACL</name>
<dbReference type="SUPFAM" id="SSF46689">
    <property type="entry name" value="Homeodomain-like"/>
    <property type="match status" value="1"/>
</dbReference>
<evidence type="ECO:0000256" key="1">
    <source>
        <dbReference type="ARBA" id="ARBA00023015"/>
    </source>
</evidence>